<dbReference type="HOGENOM" id="CLU_3155346_0_0_5"/>
<sequence>MIVNRLGTRRIDLRGRSTYLRGGASGTGLIARGLIRRGSARLCRGGKD</sequence>
<proteinExistence type="predicted"/>
<evidence type="ECO:0000313" key="2">
    <source>
        <dbReference type="Proteomes" id="UP000023755"/>
    </source>
</evidence>
<keyword evidence="2" id="KW-1185">Reference proteome</keyword>
<gene>
    <name evidence="1" type="ORF">NHE_0913</name>
</gene>
<protein>
    <submittedName>
        <fullName evidence="1">Uncharacterized protein</fullName>
    </submittedName>
</protein>
<reference evidence="1 2" key="1">
    <citation type="submission" date="2014-03" db="EMBL/GenBank/DDBJ databases">
        <title>Sequencing and Comparison of Genomes and Transcriptome Profiles of Human Ehrlichiosis Agents.</title>
        <authorList>
            <person name="Lin M."/>
            <person name="Daugherty S.C."/>
            <person name="Nagaraj S."/>
            <person name="Cheng Z."/>
            <person name="Xiong Q."/>
            <person name="Lin F.-Y."/>
            <person name="Sengamalay N."/>
            <person name="Ott S."/>
            <person name="Godinez A."/>
            <person name="Tallon L.J."/>
            <person name="Sadzewicz L."/>
            <person name="Fraser C.M."/>
            <person name="Dunning Hotopp J.C."/>
            <person name="Rikihisa Y."/>
        </authorList>
    </citation>
    <scope>NUCLEOTIDE SEQUENCE [LARGE SCALE GENOMIC DNA]</scope>
    <source>
        <strain evidence="1 2">Oregon</strain>
    </source>
</reference>
<dbReference type="KEGG" id="nhm:NHE_0913"/>
<dbReference type="Proteomes" id="UP000023755">
    <property type="component" value="Chromosome"/>
</dbReference>
<dbReference type="EMBL" id="CP007481">
    <property type="protein sequence ID" value="AHX11832.1"/>
    <property type="molecule type" value="Genomic_DNA"/>
</dbReference>
<accession>X5GXQ0</accession>
<evidence type="ECO:0000313" key="1">
    <source>
        <dbReference type="EMBL" id="AHX11832.1"/>
    </source>
</evidence>
<organism evidence="1 2">
    <name type="scientific">Neorickettsia helminthoeca str. Oregon</name>
    <dbReference type="NCBI Taxonomy" id="1286528"/>
    <lineage>
        <taxon>Bacteria</taxon>
        <taxon>Pseudomonadati</taxon>
        <taxon>Pseudomonadota</taxon>
        <taxon>Alphaproteobacteria</taxon>
        <taxon>Rickettsiales</taxon>
        <taxon>Anaplasmataceae</taxon>
        <taxon>Neorickettsia</taxon>
    </lineage>
</organism>
<dbReference type="AlphaFoldDB" id="X5GXQ0"/>
<name>X5GXQ0_9RICK</name>